<evidence type="ECO:0000256" key="8">
    <source>
        <dbReference type="ARBA" id="ARBA00022605"/>
    </source>
</evidence>
<dbReference type="GO" id="GO:0006571">
    <property type="term" value="P:tyrosine biosynthetic process"/>
    <property type="evidence" value="ECO:0007669"/>
    <property type="project" value="UniProtKB-KW"/>
</dbReference>
<dbReference type="OrthoDB" id="191918at2759"/>
<evidence type="ECO:0000256" key="5">
    <source>
        <dbReference type="ARBA" id="ARBA00020296"/>
    </source>
</evidence>
<keyword evidence="15" id="KW-1185">Reference proteome</keyword>
<evidence type="ECO:0000256" key="9">
    <source>
        <dbReference type="ARBA" id="ARBA00023141"/>
    </source>
</evidence>
<evidence type="ECO:0000256" key="4">
    <source>
        <dbReference type="ARBA" id="ARBA00012404"/>
    </source>
</evidence>
<evidence type="ECO:0000256" key="11">
    <source>
        <dbReference type="ARBA" id="ARBA00023979"/>
    </source>
</evidence>
<evidence type="ECO:0000256" key="1">
    <source>
        <dbReference type="ARBA" id="ARBA00004496"/>
    </source>
</evidence>
<evidence type="ECO:0000256" key="10">
    <source>
        <dbReference type="ARBA" id="ARBA00023235"/>
    </source>
</evidence>
<evidence type="ECO:0000313" key="14">
    <source>
        <dbReference type="EMBL" id="KAE8036866.1"/>
    </source>
</evidence>
<dbReference type="InterPro" id="IPR036263">
    <property type="entry name" value="Chorismate_II_sf"/>
</dbReference>
<dbReference type="PROSITE" id="PS51169">
    <property type="entry name" value="CHORISMATE_MUT_3"/>
    <property type="match status" value="1"/>
</dbReference>
<evidence type="ECO:0000256" key="3">
    <source>
        <dbReference type="ARBA" id="ARBA00011738"/>
    </source>
</evidence>
<keyword evidence="9 12" id="KW-0057">Aromatic amino acid biosynthesis</keyword>
<dbReference type="PANTHER" id="PTHR21145:SF12">
    <property type="entry name" value="CHORISMATE MUTASE"/>
    <property type="match status" value="1"/>
</dbReference>
<dbReference type="InterPro" id="IPR037039">
    <property type="entry name" value="CM_AroQ_sf_eucaryotic"/>
</dbReference>
<evidence type="ECO:0000256" key="7">
    <source>
        <dbReference type="ARBA" id="ARBA00022498"/>
    </source>
</evidence>
<keyword evidence="6" id="KW-0963">Cytoplasm</keyword>
<name>A0A660KSD2_9ROSI</name>
<evidence type="ECO:0000256" key="6">
    <source>
        <dbReference type="ARBA" id="ARBA00022490"/>
    </source>
</evidence>
<comment type="subunit">
    <text evidence="3">Homodimer.</text>
</comment>
<dbReference type="PANTHER" id="PTHR21145">
    <property type="entry name" value="CHORISMATE MUTASE"/>
    <property type="match status" value="1"/>
</dbReference>
<dbReference type="EMBL" id="CM017324">
    <property type="protein sequence ID" value="KAE8036866.1"/>
    <property type="molecule type" value="Genomic_DNA"/>
</dbReference>
<evidence type="ECO:0000313" key="15">
    <source>
        <dbReference type="Proteomes" id="UP000327013"/>
    </source>
</evidence>
<dbReference type="FunFam" id="1.10.590.10:FF:000002">
    <property type="entry name" value="Chorismate mutase"/>
    <property type="match status" value="1"/>
</dbReference>
<dbReference type="Proteomes" id="UP000327013">
    <property type="component" value="Chromosome 4"/>
</dbReference>
<dbReference type="GO" id="GO:0046417">
    <property type="term" value="P:chorismate metabolic process"/>
    <property type="evidence" value="ECO:0007669"/>
    <property type="project" value="InterPro"/>
</dbReference>
<dbReference type="Gene3D" id="1.10.590.10">
    <property type="entry name" value="Chorismate mutase, AroQ class superfamily, eukaryotic"/>
    <property type="match status" value="1"/>
</dbReference>
<comment type="subcellular location">
    <subcellularLocation>
        <location evidence="1">Cytoplasm</location>
    </subcellularLocation>
</comment>
<dbReference type="GO" id="GO:0004106">
    <property type="term" value="F:chorismate mutase activity"/>
    <property type="evidence" value="ECO:0007669"/>
    <property type="project" value="UniProtKB-UniRule"/>
</dbReference>
<dbReference type="PIRSF" id="PIRSF017318">
    <property type="entry name" value="Chor_mut_AroQ_eu"/>
    <property type="match status" value="1"/>
</dbReference>
<gene>
    <name evidence="14" type="ORF">FH972_009499</name>
</gene>
<protein>
    <recommendedName>
        <fullName evidence="5 12">Chorismate mutase</fullName>
        <ecNumber evidence="4 12">5.4.99.5</ecNumber>
    </recommendedName>
</protein>
<keyword evidence="7" id="KW-0827">Tyrosine biosynthesis</keyword>
<dbReference type="AlphaFoldDB" id="A0A660KSD2"/>
<keyword evidence="8 12" id="KW-0028">Amino-acid biosynthesis</keyword>
<keyword evidence="10 12" id="KW-0413">Isomerase</keyword>
<evidence type="ECO:0000259" key="13">
    <source>
        <dbReference type="Pfam" id="PF01817"/>
    </source>
</evidence>
<organism evidence="14 15">
    <name type="scientific">Carpinus fangiana</name>
    <dbReference type="NCBI Taxonomy" id="176857"/>
    <lineage>
        <taxon>Eukaryota</taxon>
        <taxon>Viridiplantae</taxon>
        <taxon>Streptophyta</taxon>
        <taxon>Embryophyta</taxon>
        <taxon>Tracheophyta</taxon>
        <taxon>Spermatophyta</taxon>
        <taxon>Magnoliopsida</taxon>
        <taxon>eudicotyledons</taxon>
        <taxon>Gunneridae</taxon>
        <taxon>Pentapetalae</taxon>
        <taxon>rosids</taxon>
        <taxon>fabids</taxon>
        <taxon>Fagales</taxon>
        <taxon>Betulaceae</taxon>
        <taxon>Carpinus</taxon>
    </lineage>
</organism>
<evidence type="ECO:0000256" key="2">
    <source>
        <dbReference type="ARBA" id="ARBA00004817"/>
    </source>
</evidence>
<feature type="domain" description="Chorismate mutase" evidence="13">
    <location>
        <begin position="162"/>
        <end position="265"/>
    </location>
</feature>
<dbReference type="GO" id="GO:0005737">
    <property type="term" value="C:cytoplasm"/>
    <property type="evidence" value="ECO:0007669"/>
    <property type="project" value="UniProtKB-SubCell"/>
</dbReference>
<proteinExistence type="predicted"/>
<evidence type="ECO:0000256" key="12">
    <source>
        <dbReference type="PIRNR" id="PIRNR017318"/>
    </source>
</evidence>
<dbReference type="EC" id="5.4.99.5" evidence="4 12"/>
<dbReference type="Pfam" id="PF01817">
    <property type="entry name" value="CM_2"/>
    <property type="match status" value="1"/>
</dbReference>
<dbReference type="UniPathway" id="UPA00120">
    <property type="reaction ID" value="UER00203"/>
</dbReference>
<comment type="pathway">
    <text evidence="2">Metabolic intermediate biosynthesis; prephenate biosynthesis; prephenate from chorismate: step 1/1.</text>
</comment>
<reference evidence="14 15" key="1">
    <citation type="submission" date="2019-06" db="EMBL/GenBank/DDBJ databases">
        <title>A chromosomal-level reference genome of Carpinus fangiana (Coryloideae, Betulaceae).</title>
        <authorList>
            <person name="Yang X."/>
            <person name="Wang Z."/>
            <person name="Zhang L."/>
            <person name="Hao G."/>
            <person name="Liu J."/>
            <person name="Yang Y."/>
        </authorList>
    </citation>
    <scope>NUCLEOTIDE SEQUENCE [LARGE SCALE GENOMIC DNA]</scope>
    <source>
        <strain evidence="14">Cfa_2016G</strain>
        <tissue evidence="14">Leaf</tissue>
    </source>
</reference>
<dbReference type="SUPFAM" id="SSF48600">
    <property type="entry name" value="Chorismate mutase II"/>
    <property type="match status" value="1"/>
</dbReference>
<dbReference type="InterPro" id="IPR008238">
    <property type="entry name" value="Chorismate_mutase_AroQ_euk"/>
</dbReference>
<accession>A0A660KSD2</accession>
<dbReference type="InterPro" id="IPR002701">
    <property type="entry name" value="CM_II_prokaryot"/>
</dbReference>
<sequence>MDTAIDLSNPSAALDLNNIRFQLIRLEDTITFHLIERVQFPLNPTVYTTGAIPGLHPTFPTKGGSTSEGSLSLLDWNLREQERLQSLIRRYQSPDEYPFFPDALQTPILPPIQYPRILHPNDVNINAKLKEKYTNEIMPAACAQYGRPERPEAQENFGSAVTCDVMCLQALSRRIHFGKFVAESKFQKETDRFVALIKAEDRIGIDAAITDAKVEQKVLERLRLKANTYGKDPAGLAEETPVKVNADAVVSMYKDYVIPLTKEVEVEYLMQRLNNTQWE</sequence>
<dbReference type="NCBIfam" id="TIGR01802">
    <property type="entry name" value="CM_pl-yst"/>
    <property type="match status" value="1"/>
</dbReference>
<comment type="catalytic activity">
    <reaction evidence="11">
        <text>chorismate = prephenate</text>
        <dbReference type="Rhea" id="RHEA:13897"/>
        <dbReference type="ChEBI" id="CHEBI:29748"/>
        <dbReference type="ChEBI" id="CHEBI:29934"/>
        <dbReference type="EC" id="5.4.99.5"/>
    </reaction>
    <physiologicalReaction direction="left-to-right" evidence="11">
        <dbReference type="Rhea" id="RHEA:13898"/>
    </physiologicalReaction>
</comment>